<gene>
    <name evidence="2" type="ORF">N425_04745</name>
</gene>
<protein>
    <submittedName>
        <fullName evidence="2">Uncharacterized protein</fullName>
    </submittedName>
</protein>
<reference evidence="2 3" key="1">
    <citation type="submission" date="2013-11" db="EMBL/GenBank/DDBJ databases">
        <title>Single cell genomics of uncultured Tannerella BU063 (oral taxon 286).</title>
        <authorList>
            <person name="Beall C.J."/>
            <person name="Campbell A.G."/>
            <person name="Griffen A.L."/>
            <person name="Podar M."/>
            <person name="Leys E.J."/>
        </authorList>
    </citation>
    <scope>NUCLEOTIDE SEQUENCE [LARGE SCALE GENOMIC DNA]</scope>
    <source>
        <strain evidence="2">Cell 2</strain>
    </source>
</reference>
<keyword evidence="1" id="KW-1133">Transmembrane helix</keyword>
<evidence type="ECO:0000313" key="2">
    <source>
        <dbReference type="EMBL" id="ETK02354.1"/>
    </source>
</evidence>
<dbReference type="AlphaFoldDB" id="W2C546"/>
<accession>W2C546</accession>
<feature type="transmembrane region" description="Helical" evidence="1">
    <location>
        <begin position="54"/>
        <end position="76"/>
    </location>
</feature>
<feature type="transmembrane region" description="Helical" evidence="1">
    <location>
        <begin position="21"/>
        <end position="42"/>
    </location>
</feature>
<comment type="caution">
    <text evidence="2">The sequence shown here is derived from an EMBL/GenBank/DDBJ whole genome shotgun (WGS) entry which is preliminary data.</text>
</comment>
<dbReference type="Proteomes" id="UP000018837">
    <property type="component" value="Unassembled WGS sequence"/>
</dbReference>
<organism evidence="2 3">
    <name type="scientific">Tannerella sp. oral taxon BU063 isolate Cell 2</name>
    <dbReference type="NCBI Taxonomy" id="1411148"/>
    <lineage>
        <taxon>Bacteria</taxon>
        <taxon>Pseudomonadati</taxon>
        <taxon>Bacteroidota</taxon>
        <taxon>Bacteroidia</taxon>
        <taxon>Bacteroidales</taxon>
        <taxon>Tannerellaceae</taxon>
        <taxon>Tannerella</taxon>
    </lineage>
</organism>
<evidence type="ECO:0000256" key="1">
    <source>
        <dbReference type="SAM" id="Phobius"/>
    </source>
</evidence>
<name>W2C546_9BACT</name>
<sequence>MEKALQRQKDKREKEKTRRELLGKLFFNFAKLVFAAFVLGGLSPLFQGKAEGEVSIPAVFIAVALGISGTIVFVSIGNKVLK</sequence>
<evidence type="ECO:0000313" key="3">
    <source>
        <dbReference type="Proteomes" id="UP000018837"/>
    </source>
</evidence>
<keyword evidence="1" id="KW-0812">Transmembrane</keyword>
<dbReference type="PATRIC" id="fig|1411148.3.peg.666"/>
<keyword evidence="1" id="KW-0472">Membrane</keyword>
<dbReference type="EMBL" id="AYUF01000365">
    <property type="protein sequence ID" value="ETK02354.1"/>
    <property type="molecule type" value="Genomic_DNA"/>
</dbReference>
<proteinExistence type="predicted"/>